<dbReference type="Proteomes" id="UP000504637">
    <property type="component" value="Unplaced"/>
</dbReference>
<reference evidence="3" key="3">
    <citation type="submission" date="2025-08" db="UniProtKB">
        <authorList>
            <consortium name="RefSeq"/>
        </authorList>
    </citation>
    <scope>IDENTIFICATION</scope>
    <source>
        <strain evidence="3">CBS 342.82</strain>
    </source>
</reference>
<sequence length="130" mass="14752">MFIAYLVGTCLPWLWFPTPLTVRSRNAIPETRQKPAGCSPIDLHDSRPDSPTSHIMKYYPRARIFGAFTLLVAKTSANNINDDKSNGSPSDSKFTRDSTTPWPCPYYHEMTFSDHQSIQYTVYCESLILG</sequence>
<reference evidence="3" key="1">
    <citation type="submission" date="2020-01" db="EMBL/GenBank/DDBJ databases">
        <authorList>
            <consortium name="DOE Joint Genome Institute"/>
            <person name="Haridas S."/>
            <person name="Albert R."/>
            <person name="Binder M."/>
            <person name="Bloem J."/>
            <person name="Labutti K."/>
            <person name="Salamov A."/>
            <person name="Andreopoulos B."/>
            <person name="Baker S.E."/>
            <person name="Barry K."/>
            <person name="Bills G."/>
            <person name="Bluhm B.H."/>
            <person name="Cannon C."/>
            <person name="Castanera R."/>
            <person name="Culley D.E."/>
            <person name="Daum C."/>
            <person name="Ezra D."/>
            <person name="Gonzalez J.B."/>
            <person name="Henrissat B."/>
            <person name="Kuo A."/>
            <person name="Liang C."/>
            <person name="Lipzen A."/>
            <person name="Lutzoni F."/>
            <person name="Magnuson J."/>
            <person name="Mondo S."/>
            <person name="Nolan M."/>
            <person name="Ohm R."/>
            <person name="Pangilinan J."/>
            <person name="Park H.-J."/>
            <person name="Ramirez L."/>
            <person name="Alfaro M."/>
            <person name="Sun H."/>
            <person name="Tritt A."/>
            <person name="Yoshinaga Y."/>
            <person name="Zwiers L.-H."/>
            <person name="Turgeon B.G."/>
            <person name="Goodwin S.B."/>
            <person name="Spatafora J.W."/>
            <person name="Crous P.W."/>
            <person name="Grigoriev I.V."/>
        </authorList>
    </citation>
    <scope>NUCLEOTIDE SEQUENCE</scope>
    <source>
        <strain evidence="3">CBS 342.82</strain>
    </source>
</reference>
<feature type="signal peptide" evidence="1">
    <location>
        <begin position="1"/>
        <end position="17"/>
    </location>
</feature>
<evidence type="ECO:0000313" key="3">
    <source>
        <dbReference type="RefSeq" id="XP_033457294.1"/>
    </source>
</evidence>
<name>A0A6J3LX67_9PEZI</name>
<reference evidence="3" key="2">
    <citation type="submission" date="2020-04" db="EMBL/GenBank/DDBJ databases">
        <authorList>
            <consortium name="NCBI Genome Project"/>
        </authorList>
    </citation>
    <scope>NUCLEOTIDE SEQUENCE</scope>
    <source>
        <strain evidence="3">CBS 342.82</strain>
    </source>
</reference>
<dbReference type="AlphaFoldDB" id="A0A6J3LX67"/>
<feature type="chain" id="PRO_5027109968" evidence="1">
    <location>
        <begin position="18"/>
        <end position="130"/>
    </location>
</feature>
<dbReference type="GeneID" id="54366486"/>
<proteinExistence type="predicted"/>
<keyword evidence="1" id="KW-0732">Signal</keyword>
<keyword evidence="2" id="KW-1185">Reference proteome</keyword>
<evidence type="ECO:0000256" key="1">
    <source>
        <dbReference type="SAM" id="SignalP"/>
    </source>
</evidence>
<organism evidence="3">
    <name type="scientific">Dissoconium aciculare CBS 342.82</name>
    <dbReference type="NCBI Taxonomy" id="1314786"/>
    <lineage>
        <taxon>Eukaryota</taxon>
        <taxon>Fungi</taxon>
        <taxon>Dikarya</taxon>
        <taxon>Ascomycota</taxon>
        <taxon>Pezizomycotina</taxon>
        <taxon>Dothideomycetes</taxon>
        <taxon>Dothideomycetidae</taxon>
        <taxon>Mycosphaerellales</taxon>
        <taxon>Dissoconiaceae</taxon>
        <taxon>Dissoconium</taxon>
    </lineage>
</organism>
<accession>A0A6J3LX67</accession>
<protein>
    <submittedName>
        <fullName evidence="3">Uncharacterized protein</fullName>
    </submittedName>
</protein>
<dbReference type="RefSeq" id="XP_033457294.1">
    <property type="nucleotide sequence ID" value="XM_033608686.1"/>
</dbReference>
<gene>
    <name evidence="3" type="ORF">K489DRAFT_51497</name>
</gene>
<evidence type="ECO:0000313" key="2">
    <source>
        <dbReference type="Proteomes" id="UP000504637"/>
    </source>
</evidence>